<gene>
    <name evidence="1" type="ORF">SDC9_35080</name>
</gene>
<evidence type="ECO:0008006" key="2">
    <source>
        <dbReference type="Google" id="ProtNLM"/>
    </source>
</evidence>
<dbReference type="EMBL" id="VSSQ01000271">
    <property type="protein sequence ID" value="MPL89049.1"/>
    <property type="molecule type" value="Genomic_DNA"/>
</dbReference>
<evidence type="ECO:0000313" key="1">
    <source>
        <dbReference type="EMBL" id="MPL89049.1"/>
    </source>
</evidence>
<dbReference type="AlphaFoldDB" id="A0A644VCG0"/>
<reference evidence="1" key="1">
    <citation type="submission" date="2019-08" db="EMBL/GenBank/DDBJ databases">
        <authorList>
            <person name="Kucharzyk K."/>
            <person name="Murdoch R.W."/>
            <person name="Higgins S."/>
            <person name="Loffler F."/>
        </authorList>
    </citation>
    <scope>NUCLEOTIDE SEQUENCE</scope>
</reference>
<protein>
    <recommendedName>
        <fullName evidence="2">Outer membrane protein beta-barrel domain-containing protein</fullName>
    </recommendedName>
</protein>
<accession>A0A644VCG0</accession>
<organism evidence="1">
    <name type="scientific">bioreactor metagenome</name>
    <dbReference type="NCBI Taxonomy" id="1076179"/>
    <lineage>
        <taxon>unclassified sequences</taxon>
        <taxon>metagenomes</taxon>
        <taxon>ecological metagenomes</taxon>
    </lineage>
</organism>
<comment type="caution">
    <text evidence="1">The sequence shown here is derived from an EMBL/GenBank/DDBJ whole genome shotgun (WGS) entry which is preliminary data.</text>
</comment>
<proteinExistence type="predicted"/>
<sequence length="218" mass="24558">MGLKRLISVFLMSVLVFVMHFAFAQESAVVVEQGFGKSTAGSDGIVFIRPFDKEKADVFSIGMNYYFRPERAFFRLNSGLSYYSIFDTDAGFKYLRLPVGIELCLGRRLQVLPAAGLSGSYLLDYNPDAVSDDFVKSRSLFQLGWYGRLGVGFLMKDQYMINLAWQQNFDLTHLYRVSLISPGGAPYSLDVKGYEGMLMLGVRCNIFRNSNAPQRPPD</sequence>
<name>A0A644VCG0_9ZZZZ</name>